<evidence type="ECO:0000313" key="1">
    <source>
        <dbReference type="EMBL" id="QHU18879.1"/>
    </source>
</evidence>
<name>A0A6C0KMN4_9ZZZZ</name>
<proteinExistence type="predicted"/>
<organism evidence="1">
    <name type="scientific">viral metagenome</name>
    <dbReference type="NCBI Taxonomy" id="1070528"/>
    <lineage>
        <taxon>unclassified sequences</taxon>
        <taxon>metagenomes</taxon>
        <taxon>organismal metagenomes</taxon>
    </lineage>
</organism>
<reference evidence="1" key="1">
    <citation type="journal article" date="2020" name="Nature">
        <title>Giant virus diversity and host interactions through global metagenomics.</title>
        <authorList>
            <person name="Schulz F."/>
            <person name="Roux S."/>
            <person name="Paez-Espino D."/>
            <person name="Jungbluth S."/>
            <person name="Walsh D.A."/>
            <person name="Denef V.J."/>
            <person name="McMahon K.D."/>
            <person name="Konstantinidis K.T."/>
            <person name="Eloe-Fadrosh E.A."/>
            <person name="Kyrpides N.C."/>
            <person name="Woyke T."/>
        </authorList>
    </citation>
    <scope>NUCLEOTIDE SEQUENCE</scope>
    <source>
        <strain evidence="1">GVMAG-S-3300013006-158</strain>
    </source>
</reference>
<sequence length="39" mass="4713">MADAPLNPDIEWNERLEDYIYNEYIADTPWIHRGYIVDT</sequence>
<dbReference type="AlphaFoldDB" id="A0A6C0KMN4"/>
<protein>
    <submittedName>
        <fullName evidence="1">Uncharacterized protein</fullName>
    </submittedName>
</protein>
<accession>A0A6C0KMN4</accession>
<dbReference type="EMBL" id="MN740940">
    <property type="protein sequence ID" value="QHU18879.1"/>
    <property type="molecule type" value="Genomic_DNA"/>
</dbReference>